<keyword evidence="3" id="KW-1185">Reference proteome</keyword>
<dbReference type="Proteomes" id="UP000221165">
    <property type="component" value="Unassembled WGS sequence"/>
</dbReference>
<name>A0A2C6LCY1_9APIC</name>
<protein>
    <submittedName>
        <fullName evidence="2">Uncharacterized protein</fullName>
    </submittedName>
</protein>
<feature type="compositionally biased region" description="Basic and acidic residues" evidence="1">
    <location>
        <begin position="257"/>
        <end position="274"/>
    </location>
</feature>
<feature type="region of interest" description="Disordered" evidence="1">
    <location>
        <begin position="380"/>
        <end position="506"/>
    </location>
</feature>
<feature type="compositionally biased region" description="Basic and acidic residues" evidence="1">
    <location>
        <begin position="108"/>
        <end position="142"/>
    </location>
</feature>
<feature type="region of interest" description="Disordered" evidence="1">
    <location>
        <begin position="69"/>
        <end position="186"/>
    </location>
</feature>
<accession>A0A2C6LCY1</accession>
<feature type="region of interest" description="Disordered" evidence="1">
    <location>
        <begin position="525"/>
        <end position="553"/>
    </location>
</feature>
<feature type="compositionally biased region" description="Basic and acidic residues" evidence="1">
    <location>
        <begin position="1128"/>
        <end position="1146"/>
    </location>
</feature>
<feature type="region of interest" description="Disordered" evidence="1">
    <location>
        <begin position="1203"/>
        <end position="1223"/>
    </location>
</feature>
<feature type="compositionally biased region" description="Basic and acidic residues" evidence="1">
    <location>
        <begin position="533"/>
        <end position="551"/>
    </location>
</feature>
<feature type="compositionally biased region" description="Basic residues" evidence="1">
    <location>
        <begin position="143"/>
        <end position="158"/>
    </location>
</feature>
<feature type="region of interest" description="Disordered" evidence="1">
    <location>
        <begin position="664"/>
        <end position="702"/>
    </location>
</feature>
<organism evidence="2 3">
    <name type="scientific">Cystoisospora suis</name>
    <dbReference type="NCBI Taxonomy" id="483139"/>
    <lineage>
        <taxon>Eukaryota</taxon>
        <taxon>Sar</taxon>
        <taxon>Alveolata</taxon>
        <taxon>Apicomplexa</taxon>
        <taxon>Conoidasida</taxon>
        <taxon>Coccidia</taxon>
        <taxon>Eucoccidiorida</taxon>
        <taxon>Eimeriorina</taxon>
        <taxon>Sarcocystidae</taxon>
        <taxon>Cystoisospora</taxon>
    </lineage>
</organism>
<feature type="region of interest" description="Disordered" evidence="1">
    <location>
        <begin position="1"/>
        <end position="44"/>
    </location>
</feature>
<dbReference type="VEuPathDB" id="ToxoDB:CSUI_001267"/>
<evidence type="ECO:0000313" key="3">
    <source>
        <dbReference type="Proteomes" id="UP000221165"/>
    </source>
</evidence>
<feature type="region of interest" description="Disordered" evidence="1">
    <location>
        <begin position="239"/>
        <end position="335"/>
    </location>
</feature>
<feature type="region of interest" description="Disordered" evidence="1">
    <location>
        <begin position="1006"/>
        <end position="1152"/>
    </location>
</feature>
<dbReference type="RefSeq" id="XP_067926534.1">
    <property type="nucleotide sequence ID" value="XM_068061473.1"/>
</dbReference>
<feature type="compositionally biased region" description="Polar residues" evidence="1">
    <location>
        <begin position="850"/>
        <end position="860"/>
    </location>
</feature>
<reference evidence="2 3" key="1">
    <citation type="journal article" date="2017" name="Int. J. Parasitol.">
        <title>The genome of the protozoan parasite Cystoisospora suis and a reverse vaccinology approach to identify vaccine candidates.</title>
        <authorList>
            <person name="Palmieri N."/>
            <person name="Shrestha A."/>
            <person name="Ruttkowski B."/>
            <person name="Beck T."/>
            <person name="Vogl C."/>
            <person name="Tomley F."/>
            <person name="Blake D.P."/>
            <person name="Joachim A."/>
        </authorList>
    </citation>
    <scope>NUCLEOTIDE SEQUENCE [LARGE SCALE GENOMIC DNA]</scope>
    <source>
        <strain evidence="2 3">Wien I</strain>
    </source>
</reference>
<evidence type="ECO:0000313" key="2">
    <source>
        <dbReference type="EMBL" id="PHJ24862.1"/>
    </source>
</evidence>
<feature type="compositionally biased region" description="Basic and acidic residues" evidence="1">
    <location>
        <begin position="1"/>
        <end position="16"/>
    </location>
</feature>
<proteinExistence type="predicted"/>
<feature type="region of interest" description="Disordered" evidence="1">
    <location>
        <begin position="951"/>
        <end position="972"/>
    </location>
</feature>
<gene>
    <name evidence="2" type="ORF">CSUI_001267</name>
</gene>
<dbReference type="GeneID" id="94424684"/>
<feature type="compositionally biased region" description="Basic and acidic residues" evidence="1">
    <location>
        <begin position="1206"/>
        <end position="1223"/>
    </location>
</feature>
<feature type="compositionally biased region" description="Basic and acidic residues" evidence="1">
    <location>
        <begin position="1050"/>
        <end position="1086"/>
    </location>
</feature>
<feature type="compositionally biased region" description="Basic and acidic residues" evidence="1">
    <location>
        <begin position="675"/>
        <end position="702"/>
    </location>
</feature>
<feature type="compositionally biased region" description="Basic and acidic residues" evidence="1">
    <location>
        <begin position="821"/>
        <end position="848"/>
    </location>
</feature>
<evidence type="ECO:0000256" key="1">
    <source>
        <dbReference type="SAM" id="MobiDB-lite"/>
    </source>
</evidence>
<feature type="compositionally biased region" description="Acidic residues" evidence="1">
    <location>
        <begin position="33"/>
        <end position="44"/>
    </location>
</feature>
<feature type="compositionally biased region" description="Acidic residues" evidence="1">
    <location>
        <begin position="275"/>
        <end position="290"/>
    </location>
</feature>
<feature type="compositionally biased region" description="Polar residues" evidence="1">
    <location>
        <begin position="69"/>
        <end position="80"/>
    </location>
</feature>
<feature type="compositionally biased region" description="Low complexity" evidence="1">
    <location>
        <begin position="1014"/>
        <end position="1029"/>
    </location>
</feature>
<dbReference type="EMBL" id="MIGC01000501">
    <property type="protein sequence ID" value="PHJ24862.1"/>
    <property type="molecule type" value="Genomic_DNA"/>
</dbReference>
<feature type="compositionally biased region" description="Basic and acidic residues" evidence="1">
    <location>
        <begin position="300"/>
        <end position="320"/>
    </location>
</feature>
<feature type="compositionally biased region" description="Basic and acidic residues" evidence="1">
    <location>
        <begin position="394"/>
        <end position="435"/>
    </location>
</feature>
<feature type="compositionally biased region" description="Basic and acidic residues" evidence="1">
    <location>
        <begin position="457"/>
        <end position="467"/>
    </location>
</feature>
<sequence>MIGEDHRGNEREKSNERYTSFGVCRRATRTERQEEEEREVDSEDCVPLERHDNLHYRRECFLFSSSSAMKMQRGTPSSVTPKKENCEKVNSLSLPYRPKHQPSLTMTRETDDHSHRNDEMKQKRKDHLDKKLHLERSEDGCLRRKKSKQRNLLKKKQQNGRNTKQVSFLKRRDFDRNNNNTPTPYTGRRKCIPLALKGGAWKYERTCEESPYRREASQFLPSCSSSHSTEERFPADFLGEKEKTENLSPPFRKKTTKERTADEEVIHLKDRREEEAEQEEEEIVDDDSDGDVVTLPSSELRSDFSYEGDKEERGEALLEKKKTKREKPRMNDENRSRMKMVLCAAGLPGPFESHRYKEWISLLGEIDEICCRKSRSTVREEEESIKRDKKKKMKEKERMMCSGDDDVRAENDSSLKYFMTEERGRVASLSNRERGLSGSNGEEEEEEAKEESSASLFRKDTCVRRELLATTGREGEGEEGQEREKSQERRRMIIQEGRKYHGQEETMELMNEEKKDRAELEKYHLSLIGGEEEGQREKNQRKERREEERNQTTRSVSLLLDILGKKQSYLVKRQERMLSRVKELEVEIAQGREREKKLERQLASHNHAQEALANALNAANAAEEEQAREAMKARTEAERLETALREQASFFQAQLLLGVANGENRKTLQSPHSHFLGEEGERTMESDEKNRQDRKEKEEDDLELGRKLDYEDIIPIQDDGGKPASTSIRERKIEKYRKILHLLAQDKWRERQKVKLRRHLFQIWYRQMLLSHTSKKRLRGLAEKLLDKEKGKRVQEVALFLGYQLKEELQKKISTSGHKLSAGEKRKEMVVQQPVKKEDKECEEKFRSVDPSNTTTSHSLNENLPLYSVSTASCSTNSPAIDFPQELSSHTVSLRPNFLRNKDEMIPTANPLQEIVSRRSSSSPPVSSIPPSSCSFSLSWWLKREKDSSIMITPSPHTRPDTRLSSSALLSPDPASQPQKIFHLLLTLSTLFSSFKHRVLSFSLHKLRGNPKPSFSKHSSSRQSHSCPESSEDFCKPDNEVCPGEVTPLSKEKGRIETMKSTHHDTDVSRFVKERDVKAERVENRRDNRKNKKENERRMKEDETEEETRGSGNRSRKLPPCCQDDEKDVEKAEIEERKEKKNRERNNMSGNWVGSEDCQVYQRYTLLRKHGAKYIFVSLRRFLRRRSLRPAFHRLLSFLRSSQRRKKEEEQNNKESWRKSRSLSELRDDARGRRVMMTQGQEVVEQERQKISDCRTRRSLDRCRSVKDGITCEFNGKSRHLELVVPGDDKLLSKTLPTVLMCLLLKPLFLKRVQQAFEIWRMKTRFLLPSRTAWLLNFMWRSRLKDTQRSFTHWREFTFLQRQRNLGCRMLRKVVNHYQLRIAWMRLLKNDADRKRQLKTVYTKPGRRLDSILNLIVRSRYEAAFQMLRKNAEQKKMTDKLRQQCLERLVSLARWIRKGALLKAWLRFKNDMVRQ</sequence>
<feature type="compositionally biased region" description="Basic and acidic residues" evidence="1">
    <location>
        <begin position="480"/>
        <end position="504"/>
    </location>
</feature>
<comment type="caution">
    <text evidence="2">The sequence shown here is derived from an EMBL/GenBank/DDBJ whole genome shotgun (WGS) entry which is preliminary data.</text>
</comment>
<feature type="region of interest" description="Disordered" evidence="1">
    <location>
        <begin position="820"/>
        <end position="860"/>
    </location>
</feature>